<dbReference type="OMA" id="RWEESKN"/>
<evidence type="ECO:0008006" key="4">
    <source>
        <dbReference type="Google" id="ProtNLM"/>
    </source>
</evidence>
<evidence type="ECO:0000313" key="2">
    <source>
        <dbReference type="EnsemblPlants" id="ONIVA12G06730.1"/>
    </source>
</evidence>
<sequence>MKRQGFIVLVSDRDSSMSNCSDDGLLQKYPVHTFSLGKAEDPTELVTIAKESKGTFSSISGNSKIMEAFAICLAGLKSVIAVKARVKISPKESANTSNVKVYKPVGINDTDFRMERDNEAVALGVLYAGEVKDLIVGIEFTVEDVKGFRSIDVLAATVEYYKDVQQEQLPKSTAKCTMQVHFCGTLFASGCTNDRTPFPMVVQQMARFDVLLLMAEIRGKLDAVKKKKEDGIMLPYEAWRMLKSRWEESKNSDEYFYSWRQAQRVGVDLGRIENDIHAMVSCLKRGLGLGCVYSWVSSYQMQRATTTGLPTTSSFLTPAMEDMVHQARKQSEKDAAATSAAGGGTRMALRPGEARIVEVLEQIAKRLEDVETKLDHRGEPSRNPHRNPTTPGRREQTNNR</sequence>
<dbReference type="PANTHER" id="PTHR10579">
    <property type="entry name" value="CALCIUM-ACTIVATED CHLORIDE CHANNEL REGULATOR"/>
    <property type="match status" value="1"/>
</dbReference>
<feature type="region of interest" description="Disordered" evidence="1">
    <location>
        <begin position="370"/>
        <end position="400"/>
    </location>
</feature>
<dbReference type="eggNOG" id="ENOG502QTMS">
    <property type="taxonomic scope" value="Eukaryota"/>
</dbReference>
<organism evidence="2">
    <name type="scientific">Oryza nivara</name>
    <name type="common">Indian wild rice</name>
    <name type="synonym">Oryza sativa f. spontanea</name>
    <dbReference type="NCBI Taxonomy" id="4536"/>
    <lineage>
        <taxon>Eukaryota</taxon>
        <taxon>Viridiplantae</taxon>
        <taxon>Streptophyta</taxon>
        <taxon>Embryophyta</taxon>
        <taxon>Tracheophyta</taxon>
        <taxon>Spermatophyta</taxon>
        <taxon>Magnoliopsida</taxon>
        <taxon>Liliopsida</taxon>
        <taxon>Poales</taxon>
        <taxon>Poaceae</taxon>
        <taxon>BOP clade</taxon>
        <taxon>Oryzoideae</taxon>
        <taxon>Oryzeae</taxon>
        <taxon>Oryzinae</taxon>
        <taxon>Oryza</taxon>
    </lineage>
</organism>
<protein>
    <recommendedName>
        <fullName evidence="4">VWFA domain-containing protein</fullName>
    </recommendedName>
</protein>
<proteinExistence type="predicted"/>
<dbReference type="PANTHER" id="PTHR10579:SF105">
    <property type="entry name" value="VWFA DOMAIN-CONTAINING PROTEIN"/>
    <property type="match status" value="1"/>
</dbReference>
<feature type="region of interest" description="Disordered" evidence="1">
    <location>
        <begin position="325"/>
        <end position="347"/>
    </location>
</feature>
<evidence type="ECO:0000313" key="3">
    <source>
        <dbReference type="Proteomes" id="UP000006591"/>
    </source>
</evidence>
<reference evidence="2" key="2">
    <citation type="submission" date="2018-04" db="EMBL/GenBank/DDBJ databases">
        <title>OnivRS2 (Oryza nivara Reference Sequence Version 2).</title>
        <authorList>
            <person name="Zhang J."/>
            <person name="Kudrna D."/>
            <person name="Lee S."/>
            <person name="Talag J."/>
            <person name="Rajasekar S."/>
            <person name="Welchert J."/>
            <person name="Hsing Y.-I."/>
            <person name="Wing R.A."/>
        </authorList>
    </citation>
    <scope>NUCLEOTIDE SEQUENCE [LARGE SCALE GENOMIC DNA]</scope>
    <source>
        <strain evidence="2">SL10</strain>
    </source>
</reference>
<feature type="compositionally biased region" description="Basic and acidic residues" evidence="1">
    <location>
        <begin position="325"/>
        <end position="335"/>
    </location>
</feature>
<name>A0A0E0J8D0_ORYNI</name>
<dbReference type="EnsemblPlants" id="ONIVA12G06730.1">
    <property type="protein sequence ID" value="ONIVA12G06730.1"/>
    <property type="gene ID" value="ONIVA12G06730"/>
</dbReference>
<dbReference type="InterPro" id="IPR051266">
    <property type="entry name" value="CLCR"/>
</dbReference>
<dbReference type="HOGENOM" id="CLU_750963_0_0_1"/>
<dbReference type="Proteomes" id="UP000006591">
    <property type="component" value="Chromosome 12"/>
</dbReference>
<dbReference type="AlphaFoldDB" id="A0A0E0J8D0"/>
<dbReference type="Gramene" id="ONIVA12G06730.1">
    <property type="protein sequence ID" value="ONIVA12G06730.1"/>
    <property type="gene ID" value="ONIVA12G06730"/>
</dbReference>
<reference evidence="2" key="1">
    <citation type="submission" date="2015-04" db="UniProtKB">
        <authorList>
            <consortium name="EnsemblPlants"/>
        </authorList>
    </citation>
    <scope>IDENTIFICATION</scope>
    <source>
        <strain evidence="2">SL10</strain>
    </source>
</reference>
<feature type="compositionally biased region" description="Basic and acidic residues" evidence="1">
    <location>
        <begin position="370"/>
        <end position="382"/>
    </location>
</feature>
<evidence type="ECO:0000256" key="1">
    <source>
        <dbReference type="SAM" id="MobiDB-lite"/>
    </source>
</evidence>
<accession>A0A0E0J8D0</accession>
<keyword evidence="3" id="KW-1185">Reference proteome</keyword>
<dbReference type="STRING" id="4536.A0A0E0J8D0"/>